<dbReference type="GO" id="GO:0003939">
    <property type="term" value="F:L-iditol 2-dehydrogenase (NAD+) activity"/>
    <property type="evidence" value="ECO:0007669"/>
    <property type="project" value="UniProtKB-EC"/>
</dbReference>
<evidence type="ECO:0000256" key="4">
    <source>
        <dbReference type="RuleBase" id="RU361277"/>
    </source>
</evidence>
<dbReference type="InterPro" id="IPR017743">
    <property type="entry name" value="ADH_phosphonate_catab-assoc"/>
</dbReference>
<reference evidence="7 8" key="1">
    <citation type="submission" date="2019-08" db="EMBL/GenBank/DDBJ databases">
        <title>Deep-cultivation of Planctomycetes and their phenomic and genomic characterization uncovers novel biology.</title>
        <authorList>
            <person name="Wiegand S."/>
            <person name="Jogler M."/>
            <person name="Boedeker C."/>
            <person name="Pinto D."/>
            <person name="Vollmers J."/>
            <person name="Rivas-Marin E."/>
            <person name="Kohn T."/>
            <person name="Peeters S.H."/>
            <person name="Heuer A."/>
            <person name="Rast P."/>
            <person name="Oberbeckmann S."/>
            <person name="Bunk B."/>
            <person name="Jeske O."/>
            <person name="Meyerdierks A."/>
            <person name="Storesund J.E."/>
            <person name="Kallscheuer N."/>
            <person name="Luecker S."/>
            <person name="Lage O.M."/>
            <person name="Pohl T."/>
            <person name="Merkel B.J."/>
            <person name="Hornburger P."/>
            <person name="Mueller R.-W."/>
            <person name="Bruemmer F."/>
            <person name="Labrenz M."/>
            <person name="Spormann A.M."/>
            <person name="Op den Camp H."/>
            <person name="Overmann J."/>
            <person name="Amann R."/>
            <person name="Jetten M.S.M."/>
            <person name="Mascher T."/>
            <person name="Medema M.H."/>
            <person name="Devos D.P."/>
            <person name="Kaster A.-K."/>
            <person name="Ovreas L."/>
            <person name="Rohde M."/>
            <person name="Galperin M.Y."/>
            <person name="Jogler C."/>
        </authorList>
    </citation>
    <scope>NUCLEOTIDE SEQUENCE [LARGE SCALE GENOMIC DNA]</scope>
    <source>
        <strain evidence="7 8">FC18</strain>
    </source>
</reference>
<evidence type="ECO:0000313" key="8">
    <source>
        <dbReference type="Proteomes" id="UP000322214"/>
    </source>
</evidence>
<dbReference type="InterPro" id="IPR013154">
    <property type="entry name" value="ADH-like_N"/>
</dbReference>
<feature type="domain" description="Alcohol dehydrogenase-like C-terminal" evidence="5">
    <location>
        <begin position="197"/>
        <end position="320"/>
    </location>
</feature>
<dbReference type="PANTHER" id="PTHR43401:SF2">
    <property type="entry name" value="L-THREONINE 3-DEHYDROGENASE"/>
    <property type="match status" value="1"/>
</dbReference>
<dbReference type="EMBL" id="CP042912">
    <property type="protein sequence ID" value="QEG20388.1"/>
    <property type="molecule type" value="Genomic_DNA"/>
</dbReference>
<proteinExistence type="inferred from homology"/>
<dbReference type="EC" id="1.1.1.14" evidence="7"/>
<dbReference type="OrthoDB" id="239596at2"/>
<evidence type="ECO:0000259" key="5">
    <source>
        <dbReference type="Pfam" id="PF00107"/>
    </source>
</evidence>
<dbReference type="GO" id="GO:0008270">
    <property type="term" value="F:zinc ion binding"/>
    <property type="evidence" value="ECO:0007669"/>
    <property type="project" value="InterPro"/>
</dbReference>
<dbReference type="Gene3D" id="3.40.50.720">
    <property type="entry name" value="NAD(P)-binding Rossmann-like Domain"/>
    <property type="match status" value="1"/>
</dbReference>
<feature type="domain" description="Alcohol dehydrogenase-like N-terminal" evidence="6">
    <location>
        <begin position="28"/>
        <end position="149"/>
    </location>
</feature>
<keyword evidence="3 7" id="KW-0560">Oxidoreductase</keyword>
<gene>
    <name evidence="7" type="primary">gutB_1</name>
    <name evidence="7" type="ORF">MFFC18_02360</name>
</gene>
<dbReference type="KEGG" id="mff:MFFC18_02360"/>
<evidence type="ECO:0000256" key="3">
    <source>
        <dbReference type="ARBA" id="ARBA00023002"/>
    </source>
</evidence>
<dbReference type="Gene3D" id="3.90.180.10">
    <property type="entry name" value="Medium-chain alcohol dehydrogenases, catalytic domain"/>
    <property type="match status" value="1"/>
</dbReference>
<dbReference type="InterPro" id="IPR013149">
    <property type="entry name" value="ADH-like_C"/>
</dbReference>
<accession>A0A5B9P238</accession>
<keyword evidence="2 4" id="KW-0862">Zinc</keyword>
<dbReference type="NCBIfam" id="TIGR03366">
    <property type="entry name" value="HpnZ_proposed"/>
    <property type="match status" value="1"/>
</dbReference>
<dbReference type="InterPro" id="IPR036291">
    <property type="entry name" value="NAD(P)-bd_dom_sf"/>
</dbReference>
<dbReference type="AlphaFoldDB" id="A0A5B9P238"/>
<comment type="similarity">
    <text evidence="4">Belongs to the zinc-containing alcohol dehydrogenase family.</text>
</comment>
<dbReference type="PANTHER" id="PTHR43401">
    <property type="entry name" value="L-THREONINE 3-DEHYDROGENASE"/>
    <property type="match status" value="1"/>
</dbReference>
<dbReference type="Pfam" id="PF00107">
    <property type="entry name" value="ADH_zinc_N"/>
    <property type="match status" value="1"/>
</dbReference>
<dbReference type="PROSITE" id="PS00059">
    <property type="entry name" value="ADH_ZINC"/>
    <property type="match status" value="1"/>
</dbReference>
<protein>
    <submittedName>
        <fullName evidence="7">Sorbitol dehydrogenase</fullName>
        <ecNumber evidence="7">1.1.1.14</ecNumber>
    </submittedName>
</protein>
<dbReference type="STRING" id="980251.GCA_001642875_04594"/>
<dbReference type="InterPro" id="IPR011032">
    <property type="entry name" value="GroES-like_sf"/>
</dbReference>
<evidence type="ECO:0000256" key="2">
    <source>
        <dbReference type="ARBA" id="ARBA00022833"/>
    </source>
</evidence>
<dbReference type="InterPro" id="IPR050129">
    <property type="entry name" value="Zn_alcohol_dh"/>
</dbReference>
<evidence type="ECO:0000259" key="6">
    <source>
        <dbReference type="Pfam" id="PF08240"/>
    </source>
</evidence>
<dbReference type="InterPro" id="IPR002328">
    <property type="entry name" value="ADH_Zn_CS"/>
</dbReference>
<evidence type="ECO:0000256" key="1">
    <source>
        <dbReference type="ARBA" id="ARBA00022723"/>
    </source>
</evidence>
<dbReference type="SUPFAM" id="SSF50129">
    <property type="entry name" value="GroES-like"/>
    <property type="match status" value="1"/>
</dbReference>
<dbReference type="SUPFAM" id="SSF51735">
    <property type="entry name" value="NAD(P)-binding Rossmann-fold domains"/>
    <property type="match status" value="1"/>
</dbReference>
<name>A0A5B9P238_9BACT</name>
<evidence type="ECO:0000313" key="7">
    <source>
        <dbReference type="EMBL" id="QEG20388.1"/>
    </source>
</evidence>
<comment type="cofactor">
    <cofactor evidence="4">
        <name>Zn(2+)</name>
        <dbReference type="ChEBI" id="CHEBI:29105"/>
    </cofactor>
</comment>
<dbReference type="RefSeq" id="WP_075082587.1">
    <property type="nucleotide sequence ID" value="NZ_CP042912.1"/>
</dbReference>
<dbReference type="Pfam" id="PF08240">
    <property type="entry name" value="ADH_N"/>
    <property type="match status" value="1"/>
</dbReference>
<organism evidence="7 8">
    <name type="scientific">Mariniblastus fucicola</name>
    <dbReference type="NCBI Taxonomy" id="980251"/>
    <lineage>
        <taxon>Bacteria</taxon>
        <taxon>Pseudomonadati</taxon>
        <taxon>Planctomycetota</taxon>
        <taxon>Planctomycetia</taxon>
        <taxon>Pirellulales</taxon>
        <taxon>Pirellulaceae</taxon>
        <taxon>Mariniblastus</taxon>
    </lineage>
</organism>
<sequence>MDANYAFELNSSSREFHKRPISIPKLETGQVLIEVTCCTICGSDLHTFCGRRDAPEGCVLGHEIIGKVAAWGGSSTPSDFHGSPLAKGDRVTWAMAVGCGECFFCNRKMGQKCESIFKYGHEPRGTGAPTGGLSDYCVLVPGTPIFRVPDSLSDEVACPANCATATVSAATRLIAETHRIEGSNVLVIGAGMLGLTATAQLTDAKAANVVVADVDSDRLALARKFGATECVSTSNKADLENLTGSLTQQRGFDIVLDFAGVHAAVLTALDSVRTGGCVLLAGSVFKTEPIPLLPETVVRKMLTIRGLHNYLAEDLAFGLRFLESAQTRYPFESLVSRTFLLDETQDAFEFARDQRPIRVAVRPSGNVIQNDD</sequence>
<dbReference type="Proteomes" id="UP000322214">
    <property type="component" value="Chromosome"/>
</dbReference>
<keyword evidence="8" id="KW-1185">Reference proteome</keyword>
<keyword evidence="1 4" id="KW-0479">Metal-binding</keyword>
<dbReference type="CDD" id="cd08231">
    <property type="entry name" value="MDR_TM0436_like"/>
    <property type="match status" value="1"/>
</dbReference>